<dbReference type="GO" id="GO:0010256">
    <property type="term" value="P:endomembrane system organization"/>
    <property type="evidence" value="ECO:0007669"/>
    <property type="project" value="TreeGrafter"/>
</dbReference>
<keyword evidence="4 6" id="KW-1133">Transmembrane helix</keyword>
<comment type="subcellular location">
    <subcellularLocation>
        <location evidence="1">Membrane</location>
        <topology evidence="1">Multi-pass membrane protein</topology>
    </subcellularLocation>
</comment>
<dbReference type="GO" id="GO:0016020">
    <property type="term" value="C:membrane"/>
    <property type="evidence" value="ECO:0007669"/>
    <property type="project" value="UniProtKB-SubCell"/>
</dbReference>
<evidence type="ECO:0000256" key="2">
    <source>
        <dbReference type="ARBA" id="ARBA00008707"/>
    </source>
</evidence>
<feature type="transmembrane region" description="Helical" evidence="6">
    <location>
        <begin position="109"/>
        <end position="128"/>
    </location>
</feature>
<keyword evidence="8" id="KW-1185">Reference proteome</keyword>
<protein>
    <submittedName>
        <fullName evidence="7">Uncharacterized protein</fullName>
    </submittedName>
</protein>
<dbReference type="AlphaFoldDB" id="A0A7J7D8C2"/>
<evidence type="ECO:0000256" key="6">
    <source>
        <dbReference type="SAM" id="Phobius"/>
    </source>
</evidence>
<evidence type="ECO:0000313" key="8">
    <source>
        <dbReference type="Proteomes" id="UP000593562"/>
    </source>
</evidence>
<dbReference type="Proteomes" id="UP000593562">
    <property type="component" value="Unassembled WGS sequence"/>
</dbReference>
<feature type="transmembrane region" description="Helical" evidence="6">
    <location>
        <begin position="148"/>
        <end position="165"/>
    </location>
</feature>
<dbReference type="InParanoid" id="A0A7J7D8C2"/>
<evidence type="ECO:0000256" key="4">
    <source>
        <dbReference type="ARBA" id="ARBA00022989"/>
    </source>
</evidence>
<comment type="similarity">
    <text evidence="2">Belongs to the plant DMP1 protein family.</text>
</comment>
<evidence type="ECO:0000256" key="5">
    <source>
        <dbReference type="ARBA" id="ARBA00023136"/>
    </source>
</evidence>
<proteinExistence type="inferred from homology"/>
<keyword evidence="5 6" id="KW-0472">Membrane</keyword>
<accession>A0A7J7D8C2</accession>
<reference evidence="7 8" key="1">
    <citation type="journal article" date="2020" name="Nat. Commun.">
        <title>Genome of Tripterygium wilfordii and identification of cytochrome P450 involved in triptolide biosynthesis.</title>
        <authorList>
            <person name="Tu L."/>
            <person name="Su P."/>
            <person name="Zhang Z."/>
            <person name="Gao L."/>
            <person name="Wang J."/>
            <person name="Hu T."/>
            <person name="Zhou J."/>
            <person name="Zhang Y."/>
            <person name="Zhao Y."/>
            <person name="Liu Y."/>
            <person name="Song Y."/>
            <person name="Tong Y."/>
            <person name="Lu Y."/>
            <person name="Yang J."/>
            <person name="Xu C."/>
            <person name="Jia M."/>
            <person name="Peters R.J."/>
            <person name="Huang L."/>
            <person name="Gao W."/>
        </authorList>
    </citation>
    <scope>NUCLEOTIDE SEQUENCE [LARGE SCALE GENOMIC DNA]</scope>
    <source>
        <strain evidence="8">cv. XIE 37</strain>
        <tissue evidence="7">Leaf</tissue>
    </source>
</reference>
<name>A0A7J7D8C2_TRIWF</name>
<feature type="transmembrane region" description="Helical" evidence="6">
    <location>
        <begin position="71"/>
        <end position="89"/>
    </location>
</feature>
<keyword evidence="3 6" id="KW-0812">Transmembrane</keyword>
<sequence>MVEIKLEADDNEQKLPCLQVLNRACSPLWTLMLPIEFHTQLQGQGWQCVLYVIDGSATISPELAANYRLQFIDFMHALMSILVFAALALFDQNVVSCFYPTPSVEAQEIITAVPVGIGVICSMLFIAFPTKLHGIGFPIINQLSENSVDFICTSLIFLNILPFVLPANRFLQLNNSIHYF</sequence>
<gene>
    <name evidence="7" type="ORF">HS088_TW09G00350</name>
</gene>
<organism evidence="7 8">
    <name type="scientific">Tripterygium wilfordii</name>
    <name type="common">Thunder God vine</name>
    <dbReference type="NCBI Taxonomy" id="458696"/>
    <lineage>
        <taxon>Eukaryota</taxon>
        <taxon>Viridiplantae</taxon>
        <taxon>Streptophyta</taxon>
        <taxon>Embryophyta</taxon>
        <taxon>Tracheophyta</taxon>
        <taxon>Spermatophyta</taxon>
        <taxon>Magnoliopsida</taxon>
        <taxon>eudicotyledons</taxon>
        <taxon>Gunneridae</taxon>
        <taxon>Pentapetalae</taxon>
        <taxon>rosids</taxon>
        <taxon>fabids</taxon>
        <taxon>Celastrales</taxon>
        <taxon>Celastraceae</taxon>
        <taxon>Tripterygium</taxon>
    </lineage>
</organism>
<dbReference type="GO" id="GO:0005737">
    <property type="term" value="C:cytoplasm"/>
    <property type="evidence" value="ECO:0007669"/>
    <property type="project" value="UniProtKB-ARBA"/>
</dbReference>
<dbReference type="PANTHER" id="PTHR31621">
    <property type="entry name" value="PROTEIN DMP3"/>
    <property type="match status" value="1"/>
</dbReference>
<dbReference type="PANTHER" id="PTHR31621:SF0">
    <property type="entry name" value="PROTEIN DMP6"/>
    <property type="match status" value="1"/>
</dbReference>
<evidence type="ECO:0000256" key="1">
    <source>
        <dbReference type="ARBA" id="ARBA00004141"/>
    </source>
</evidence>
<evidence type="ECO:0000313" key="7">
    <source>
        <dbReference type="EMBL" id="KAF5742306.1"/>
    </source>
</evidence>
<dbReference type="InterPro" id="IPR007770">
    <property type="entry name" value="DMP"/>
</dbReference>
<comment type="caution">
    <text evidence="7">The sequence shown here is derived from an EMBL/GenBank/DDBJ whole genome shotgun (WGS) entry which is preliminary data.</text>
</comment>
<evidence type="ECO:0000256" key="3">
    <source>
        <dbReference type="ARBA" id="ARBA00022692"/>
    </source>
</evidence>
<dbReference type="EMBL" id="JAAARO010000009">
    <property type="protein sequence ID" value="KAF5742306.1"/>
    <property type="molecule type" value="Genomic_DNA"/>
</dbReference>
<dbReference type="Pfam" id="PF05078">
    <property type="entry name" value="DUF679"/>
    <property type="match status" value="1"/>
</dbReference>